<evidence type="ECO:0000313" key="14">
    <source>
        <dbReference type="Ensembl" id="ENSCMUP00000004787.2"/>
    </source>
</evidence>
<dbReference type="GO" id="GO:0005886">
    <property type="term" value="C:plasma membrane"/>
    <property type="evidence" value="ECO:0007669"/>
    <property type="project" value="TreeGrafter"/>
</dbReference>
<dbReference type="GO" id="GO:0031902">
    <property type="term" value="C:late endosome membrane"/>
    <property type="evidence" value="ECO:0007669"/>
    <property type="project" value="UniProtKB-SubCell"/>
</dbReference>
<dbReference type="GO" id="GO:0034597">
    <property type="term" value="F:phosphatidylinositol-4,5-bisphosphate 4-phosphatase activity"/>
    <property type="evidence" value="ECO:0007669"/>
    <property type="project" value="UniProtKB-EC"/>
</dbReference>
<evidence type="ECO:0000256" key="2">
    <source>
        <dbReference type="ARBA" id="ARBA00004107"/>
    </source>
</evidence>
<dbReference type="Pfam" id="PF09788">
    <property type="entry name" value="Tmemb_55A"/>
    <property type="match status" value="1"/>
</dbReference>
<evidence type="ECO:0000256" key="12">
    <source>
        <dbReference type="RuleBase" id="RU365008"/>
    </source>
</evidence>
<evidence type="ECO:0000256" key="7">
    <source>
        <dbReference type="ARBA" id="ARBA00022801"/>
    </source>
</evidence>
<reference evidence="14" key="2">
    <citation type="submission" date="2025-08" db="UniProtKB">
        <authorList>
            <consortium name="Ensembl"/>
        </authorList>
    </citation>
    <scope>IDENTIFICATION</scope>
</reference>
<comment type="subcellular location">
    <subcellularLocation>
        <location evidence="2 12">Late endosome membrane</location>
        <topology evidence="2 12">Multi-pass membrane protein</topology>
    </subcellularLocation>
    <subcellularLocation>
        <location evidence="3 12">Lysosome membrane</location>
        <topology evidence="3 12">Multi-pass membrane protein</topology>
    </subcellularLocation>
</comment>
<keyword evidence="15" id="KW-1185">Reference proteome</keyword>
<dbReference type="GO" id="GO:0005765">
    <property type="term" value="C:lysosomal membrane"/>
    <property type="evidence" value="ECO:0007669"/>
    <property type="project" value="UniProtKB-SubCell"/>
</dbReference>
<evidence type="ECO:0000256" key="11">
    <source>
        <dbReference type="ARBA" id="ARBA00023228"/>
    </source>
</evidence>
<keyword evidence="5 12" id="KW-0812">Transmembrane</keyword>
<feature type="compositionally biased region" description="Pro residues" evidence="13">
    <location>
        <begin position="64"/>
        <end position="78"/>
    </location>
</feature>
<comment type="function">
    <text evidence="12">Catalyzes the hydrolysis of phosphatidylinositol-4,5-bisphosphate (PtdIns-4,5-P2) to phosphatidylinositol-4-phosphate (PtdIns-4-P).</text>
</comment>
<proteinExistence type="predicted"/>
<gene>
    <name evidence="14" type="primary">PIP4P2</name>
</gene>
<keyword evidence="10 12" id="KW-0472">Membrane</keyword>
<keyword evidence="7 12" id="KW-0378">Hydrolase</keyword>
<evidence type="ECO:0000256" key="10">
    <source>
        <dbReference type="ARBA" id="ARBA00023136"/>
    </source>
</evidence>
<name>A0A8C3DC66_CORMO</name>
<dbReference type="PANTHER" id="PTHR21014">
    <property type="entry name" value="PHOSPHATIDYLINOSITOL-4,5-BISPHOSPHATE 4-PHOSPHATASE"/>
    <property type="match status" value="1"/>
</dbReference>
<evidence type="ECO:0000256" key="3">
    <source>
        <dbReference type="ARBA" id="ARBA00004155"/>
    </source>
</evidence>
<dbReference type="EC" id="3.1.3.78" evidence="4 12"/>
<dbReference type="AlphaFoldDB" id="A0A8C3DC66"/>
<evidence type="ECO:0000256" key="13">
    <source>
        <dbReference type="SAM" id="MobiDB-lite"/>
    </source>
</evidence>
<dbReference type="Ensembl" id="ENSCMUT00000005173.2">
    <property type="protein sequence ID" value="ENSCMUP00000004787.2"/>
    <property type="gene ID" value="ENSCMUG00000003217.2"/>
</dbReference>
<evidence type="ECO:0000313" key="15">
    <source>
        <dbReference type="Proteomes" id="UP000694553"/>
    </source>
</evidence>
<evidence type="ECO:0000256" key="8">
    <source>
        <dbReference type="ARBA" id="ARBA00022989"/>
    </source>
</evidence>
<evidence type="ECO:0000256" key="9">
    <source>
        <dbReference type="ARBA" id="ARBA00023098"/>
    </source>
</evidence>
<dbReference type="GO" id="GO:0046856">
    <property type="term" value="P:phosphatidylinositol dephosphorylation"/>
    <property type="evidence" value="ECO:0007669"/>
    <property type="project" value="InterPro"/>
</dbReference>
<reference evidence="14" key="3">
    <citation type="submission" date="2025-09" db="UniProtKB">
        <authorList>
            <consortium name="Ensembl"/>
        </authorList>
    </citation>
    <scope>IDENTIFICATION</scope>
</reference>
<keyword evidence="6 12" id="KW-0967">Endosome</keyword>
<evidence type="ECO:0000256" key="6">
    <source>
        <dbReference type="ARBA" id="ARBA00022753"/>
    </source>
</evidence>
<evidence type="ECO:0000256" key="1">
    <source>
        <dbReference type="ARBA" id="ARBA00001261"/>
    </source>
</evidence>
<keyword evidence="9" id="KW-0443">Lipid metabolism</keyword>
<accession>A0A8C3DC66</accession>
<evidence type="ECO:0000256" key="4">
    <source>
        <dbReference type="ARBA" id="ARBA00012936"/>
    </source>
</evidence>
<reference evidence="15" key="1">
    <citation type="submission" date="2019-10" db="EMBL/GenBank/DDBJ databases">
        <title>Corvus moneduloides (New Caledonian crow) genome, bCorMon1, primary haplotype.</title>
        <authorList>
            <person name="Rutz C."/>
            <person name="Fungtammasan C."/>
            <person name="Mountcastle J."/>
            <person name="Formenti G."/>
            <person name="Chow W."/>
            <person name="Howe K."/>
            <person name="Steele M.P."/>
            <person name="Fernandes J."/>
            <person name="Gilbert M.T.P."/>
            <person name="Fedrigo O."/>
            <person name="Jarvis E.D."/>
            <person name="Gemmell N."/>
        </authorList>
    </citation>
    <scope>NUCLEOTIDE SEQUENCE [LARGE SCALE GENOMIC DNA]</scope>
</reference>
<keyword evidence="8 12" id="KW-1133">Transmembrane helix</keyword>
<feature type="transmembrane region" description="Helical" evidence="12">
    <location>
        <begin position="335"/>
        <end position="353"/>
    </location>
</feature>
<feature type="region of interest" description="Disordered" evidence="13">
    <location>
        <begin position="63"/>
        <end position="97"/>
    </location>
</feature>
<dbReference type="GO" id="GO:0030670">
    <property type="term" value="C:phagocytic vesicle membrane"/>
    <property type="evidence" value="ECO:0007669"/>
    <property type="project" value="TreeGrafter"/>
</dbReference>
<protein>
    <recommendedName>
        <fullName evidence="4 12">Phosphatidylinositol-4,5-bisphosphate 4-phosphatase</fullName>
        <ecNumber evidence="4 12">3.1.3.78</ecNumber>
    </recommendedName>
</protein>
<sequence length="398" mass="43457">MHFFLFWKNLFTEGGWYVSLPDTAPGLPRSLPRAGGPAGPVPAPPSLLPAPLSFIPSPFLCAPSPSPAPPARPPPSPAPGSGQGPPRRSHGRRGGGRALPAALRARLRQCHPDRAALPAGQQPPRQAASGSLWFPPFNYQGRKVHKHHKEFLRLQMGYLPLHRYPVGVRRKSDVLHAELPPPYTAIASPDASGVPVINCRVCQSLINLDGKLHQHVVKCTVCNEATPIKNPPSGKKYVRCQCNCLLICKDTSRKIGCPRPNCRRIITLGPVMLIPEEQPAQPALPVQPDGTRVVCGHCGNTFLWMELRFNTLAKCPHCKKISSVGSALPRRRCCAYITIGMICIFIGVGLTVGTQDFARRFHATYVSWAVAYLLGLICLIRACYWGAIKVSYPEHSFA</sequence>
<keyword evidence="11 12" id="KW-0458">Lysosome</keyword>
<dbReference type="PANTHER" id="PTHR21014:SF5">
    <property type="entry name" value="TYPE 2 PHOSPHATIDYLINOSITOL 4,5-BISPHOSPHATE 4-PHOSPHATASE"/>
    <property type="match status" value="1"/>
</dbReference>
<accession>A0A8C3GTL2</accession>
<dbReference type="Proteomes" id="UP000694553">
    <property type="component" value="Unassembled WGS sequence"/>
</dbReference>
<dbReference type="InterPro" id="IPR019178">
    <property type="entry name" value="PtdIns-P2-Ptase"/>
</dbReference>
<comment type="catalytic activity">
    <reaction evidence="1 12">
        <text>a 1,2-diacyl-sn-glycero-3-phospho-(1D-myo-inositol-4,5-bisphosphate) + H2O = a 1,2-diacyl-sn-glycero-3-phospho-(1D-myo-inositol-5-phosphate) + phosphate</text>
        <dbReference type="Rhea" id="RHEA:25674"/>
        <dbReference type="ChEBI" id="CHEBI:15377"/>
        <dbReference type="ChEBI" id="CHEBI:43474"/>
        <dbReference type="ChEBI" id="CHEBI:57795"/>
        <dbReference type="ChEBI" id="CHEBI:58456"/>
        <dbReference type="EC" id="3.1.3.78"/>
    </reaction>
</comment>
<evidence type="ECO:0000256" key="5">
    <source>
        <dbReference type="ARBA" id="ARBA00022692"/>
    </source>
</evidence>
<feature type="transmembrane region" description="Helical" evidence="12">
    <location>
        <begin position="365"/>
        <end position="387"/>
    </location>
</feature>
<organism evidence="14 15">
    <name type="scientific">Corvus moneduloides</name>
    <name type="common">New Caledonian crow</name>
    <dbReference type="NCBI Taxonomy" id="1196302"/>
    <lineage>
        <taxon>Eukaryota</taxon>
        <taxon>Metazoa</taxon>
        <taxon>Chordata</taxon>
        <taxon>Craniata</taxon>
        <taxon>Vertebrata</taxon>
        <taxon>Euteleostomi</taxon>
        <taxon>Archelosauria</taxon>
        <taxon>Archosauria</taxon>
        <taxon>Dinosauria</taxon>
        <taxon>Saurischia</taxon>
        <taxon>Theropoda</taxon>
        <taxon>Coelurosauria</taxon>
        <taxon>Aves</taxon>
        <taxon>Neognathae</taxon>
        <taxon>Neoaves</taxon>
        <taxon>Telluraves</taxon>
        <taxon>Australaves</taxon>
        <taxon>Passeriformes</taxon>
        <taxon>Corvoidea</taxon>
        <taxon>Corvidae</taxon>
        <taxon>Corvus</taxon>
    </lineage>
</organism>